<dbReference type="InterPro" id="IPR009959">
    <property type="entry name" value="Cyclase_SnoaL-like"/>
</dbReference>
<name>A0A0F9L2C4_9ZZZZ</name>
<evidence type="ECO:0000313" key="1">
    <source>
        <dbReference type="EMBL" id="KKM21905.1"/>
    </source>
</evidence>
<dbReference type="AlphaFoldDB" id="A0A0F9L2C4"/>
<organism evidence="1">
    <name type="scientific">marine sediment metagenome</name>
    <dbReference type="NCBI Taxonomy" id="412755"/>
    <lineage>
        <taxon>unclassified sequences</taxon>
        <taxon>metagenomes</taxon>
        <taxon>ecological metagenomes</taxon>
    </lineage>
</organism>
<evidence type="ECO:0008006" key="2">
    <source>
        <dbReference type="Google" id="ProtNLM"/>
    </source>
</evidence>
<proteinExistence type="predicted"/>
<protein>
    <recommendedName>
        <fullName evidence="2">Ester cyclase</fullName>
    </recommendedName>
</protein>
<dbReference type="Gene3D" id="3.10.450.50">
    <property type="match status" value="1"/>
</dbReference>
<dbReference type="SUPFAM" id="SSF54427">
    <property type="entry name" value="NTF2-like"/>
    <property type="match status" value="1"/>
</dbReference>
<dbReference type="GO" id="GO:0030638">
    <property type="term" value="P:polyketide metabolic process"/>
    <property type="evidence" value="ECO:0007669"/>
    <property type="project" value="InterPro"/>
</dbReference>
<reference evidence="1" key="1">
    <citation type="journal article" date="2015" name="Nature">
        <title>Complex archaea that bridge the gap between prokaryotes and eukaryotes.</title>
        <authorList>
            <person name="Spang A."/>
            <person name="Saw J.H."/>
            <person name="Jorgensen S.L."/>
            <person name="Zaremba-Niedzwiedzka K."/>
            <person name="Martijn J."/>
            <person name="Lind A.E."/>
            <person name="van Eijk R."/>
            <person name="Schleper C."/>
            <person name="Guy L."/>
            <person name="Ettema T.J."/>
        </authorList>
    </citation>
    <scope>NUCLEOTIDE SEQUENCE</scope>
</reference>
<dbReference type="EMBL" id="LAZR01013451">
    <property type="protein sequence ID" value="KKM21905.1"/>
    <property type="molecule type" value="Genomic_DNA"/>
</dbReference>
<sequence>MSAQENKALVRRYMEEVHNKGNLNAVEEFFAVDFVDHSAFPDTPSGVSGMKQTHAIIHTAFANINVSIEDLVAEGDKVVVRFTASGIHKGEFMGIPATGRQFTIMEIRIYRIAAGRIVEHWGLLDQTELLQQLGVTSAPG</sequence>
<dbReference type="InterPro" id="IPR032710">
    <property type="entry name" value="NTF2-like_dom_sf"/>
</dbReference>
<gene>
    <name evidence="1" type="ORF">LCGC14_1630730</name>
</gene>
<dbReference type="PANTHER" id="PTHR38436:SF1">
    <property type="entry name" value="ESTER CYCLASE"/>
    <property type="match status" value="1"/>
</dbReference>
<dbReference type="PANTHER" id="PTHR38436">
    <property type="entry name" value="POLYKETIDE CYCLASE SNOAL-LIKE DOMAIN"/>
    <property type="match status" value="1"/>
</dbReference>
<comment type="caution">
    <text evidence="1">The sequence shown here is derived from an EMBL/GenBank/DDBJ whole genome shotgun (WGS) entry which is preliminary data.</text>
</comment>
<dbReference type="Pfam" id="PF07366">
    <property type="entry name" value="SnoaL"/>
    <property type="match status" value="1"/>
</dbReference>
<accession>A0A0F9L2C4</accession>